<accession>A0ABP7HBU3</accession>
<evidence type="ECO:0000259" key="1">
    <source>
        <dbReference type="Pfam" id="PF00535"/>
    </source>
</evidence>
<gene>
    <name evidence="2" type="ORF">GCM10022271_15840</name>
</gene>
<dbReference type="CDD" id="cd00761">
    <property type="entry name" value="Glyco_tranf_GTA_type"/>
    <property type="match status" value="1"/>
</dbReference>
<organism evidence="2 3">
    <name type="scientific">Corallibacter vietnamensis</name>
    <dbReference type="NCBI Taxonomy" id="904130"/>
    <lineage>
        <taxon>Bacteria</taxon>
        <taxon>Pseudomonadati</taxon>
        <taxon>Bacteroidota</taxon>
        <taxon>Flavobacteriia</taxon>
        <taxon>Flavobacteriales</taxon>
        <taxon>Flavobacteriaceae</taxon>
        <taxon>Corallibacter</taxon>
    </lineage>
</organism>
<feature type="domain" description="Glycosyltransferase 2-like" evidence="1">
    <location>
        <begin position="4"/>
        <end position="173"/>
    </location>
</feature>
<dbReference type="Pfam" id="PF00535">
    <property type="entry name" value="Glycos_transf_2"/>
    <property type="match status" value="1"/>
</dbReference>
<dbReference type="InterPro" id="IPR029044">
    <property type="entry name" value="Nucleotide-diphossugar_trans"/>
</dbReference>
<dbReference type="PANTHER" id="PTHR43685:SF11">
    <property type="entry name" value="GLYCOSYLTRANSFERASE TAGX-RELATED"/>
    <property type="match status" value="1"/>
</dbReference>
<dbReference type="Gene3D" id="3.90.550.10">
    <property type="entry name" value="Spore Coat Polysaccharide Biosynthesis Protein SpsA, Chain A"/>
    <property type="match status" value="1"/>
</dbReference>
<protein>
    <recommendedName>
        <fullName evidence="1">Glycosyltransferase 2-like domain-containing protein</fullName>
    </recommendedName>
</protein>
<dbReference type="SUPFAM" id="SSF53448">
    <property type="entry name" value="Nucleotide-diphospho-sugar transferases"/>
    <property type="match status" value="1"/>
</dbReference>
<reference evidence="3" key="1">
    <citation type="journal article" date="2019" name="Int. J. Syst. Evol. Microbiol.">
        <title>The Global Catalogue of Microorganisms (GCM) 10K type strain sequencing project: providing services to taxonomists for standard genome sequencing and annotation.</title>
        <authorList>
            <consortium name="The Broad Institute Genomics Platform"/>
            <consortium name="The Broad Institute Genome Sequencing Center for Infectious Disease"/>
            <person name="Wu L."/>
            <person name="Ma J."/>
        </authorList>
    </citation>
    <scope>NUCLEOTIDE SEQUENCE [LARGE SCALE GENOMIC DNA]</scope>
    <source>
        <strain evidence="3">JCM 17525</strain>
    </source>
</reference>
<dbReference type="RefSeq" id="WP_344729103.1">
    <property type="nucleotide sequence ID" value="NZ_BAABBI010000001.1"/>
</dbReference>
<dbReference type="InterPro" id="IPR001173">
    <property type="entry name" value="Glyco_trans_2-like"/>
</dbReference>
<proteinExistence type="predicted"/>
<dbReference type="InterPro" id="IPR050834">
    <property type="entry name" value="Glycosyltransf_2"/>
</dbReference>
<evidence type="ECO:0000313" key="3">
    <source>
        <dbReference type="Proteomes" id="UP001501456"/>
    </source>
</evidence>
<sequence length="331" mass="38362">MKLSVVIPVYNAADFIEKSYKTILSQDVIDFELLYVNNNSSDKSVTHIQQITKIDNRVKLLEQTTQGAAAARNMGIASAKGDYIYVFDVDDEIYPGALNRMIDVLDNHPEVTAVFGKMIKSHKGIEQTEKPDNETNEVIINKPPYWGLKWFESLKTVVGPPAFLYRKSVFDKIGLYNEAIKNNEDTALDIKLGMTQAVAFIDRYVYLYFKHQNSTIEQAKKSMPRAFMIWPRLIKEHIPFYLENSWSQEFNAILFSQLFQALGRQIVFTKGIQTRIQLKNQLQKEMQPIKIPWYMHIYITILSILPLEILRKVYGYYIVPFAVKQLLEKSK</sequence>
<keyword evidence="3" id="KW-1185">Reference proteome</keyword>
<comment type="caution">
    <text evidence="2">The sequence shown here is derived from an EMBL/GenBank/DDBJ whole genome shotgun (WGS) entry which is preliminary data.</text>
</comment>
<dbReference type="EMBL" id="BAABBI010000001">
    <property type="protein sequence ID" value="GAA3784301.1"/>
    <property type="molecule type" value="Genomic_DNA"/>
</dbReference>
<name>A0ABP7HBU3_9FLAO</name>
<dbReference type="Proteomes" id="UP001501456">
    <property type="component" value="Unassembled WGS sequence"/>
</dbReference>
<dbReference type="PANTHER" id="PTHR43685">
    <property type="entry name" value="GLYCOSYLTRANSFERASE"/>
    <property type="match status" value="1"/>
</dbReference>
<evidence type="ECO:0000313" key="2">
    <source>
        <dbReference type="EMBL" id="GAA3784301.1"/>
    </source>
</evidence>